<sequence>MIRDDIKVALVTAMKARETDKTAALRLIQAAIKNRDIEARTGGAPADDDQLVTDVLRKMAKQRRESIEMYDKGGRAELADAERAELAVIEGFLPAQMDEAAQAAVIDAIATELGATGPKDMGRVIALLKERHGSQIDMSRASGLVKARLTA</sequence>
<protein>
    <submittedName>
        <fullName evidence="1">GatB/YqeY domain-containing protein</fullName>
    </submittedName>
</protein>
<dbReference type="PANTHER" id="PTHR28055">
    <property type="entry name" value="ALTERED INHERITANCE OF MITOCHONDRIA PROTEIN 41, MITOCHONDRIAL"/>
    <property type="match status" value="1"/>
</dbReference>
<dbReference type="PANTHER" id="PTHR28055:SF1">
    <property type="entry name" value="ALTERED INHERITANCE OF MITOCHONDRIA PROTEIN 41, MITOCHONDRIAL"/>
    <property type="match status" value="1"/>
</dbReference>
<evidence type="ECO:0000313" key="2">
    <source>
        <dbReference type="Proteomes" id="UP000776276"/>
    </source>
</evidence>
<organism evidence="1 2">
    <name type="scientific">Sphingomonas quercus</name>
    <dbReference type="NCBI Taxonomy" id="2842451"/>
    <lineage>
        <taxon>Bacteria</taxon>
        <taxon>Pseudomonadati</taxon>
        <taxon>Pseudomonadota</taxon>
        <taxon>Alphaproteobacteria</taxon>
        <taxon>Sphingomonadales</taxon>
        <taxon>Sphingomonadaceae</taxon>
        <taxon>Sphingomonas</taxon>
    </lineage>
</organism>
<name>A0ABS6BDK5_9SPHN</name>
<dbReference type="RefSeq" id="WP_216318496.1">
    <property type="nucleotide sequence ID" value="NZ_JAHKRT010000001.1"/>
</dbReference>
<accession>A0ABS6BDK5</accession>
<dbReference type="EMBL" id="JAHKRT010000001">
    <property type="protein sequence ID" value="MBU3076396.1"/>
    <property type="molecule type" value="Genomic_DNA"/>
</dbReference>
<reference evidence="1 2" key="1">
    <citation type="submission" date="2021-06" db="EMBL/GenBank/DDBJ databases">
        <title>Sphingomonas sp. XMGL2, whole genome shotgun sequencing project.</title>
        <authorList>
            <person name="Zhao G."/>
            <person name="Shen L."/>
        </authorList>
    </citation>
    <scope>NUCLEOTIDE SEQUENCE [LARGE SCALE GENOMIC DNA]</scope>
    <source>
        <strain evidence="1 2">XMGL2</strain>
    </source>
</reference>
<keyword evidence="2" id="KW-1185">Reference proteome</keyword>
<dbReference type="Proteomes" id="UP000776276">
    <property type="component" value="Unassembled WGS sequence"/>
</dbReference>
<dbReference type="InterPro" id="IPR019004">
    <property type="entry name" value="YqeY/Aim41"/>
</dbReference>
<proteinExistence type="predicted"/>
<evidence type="ECO:0000313" key="1">
    <source>
        <dbReference type="EMBL" id="MBU3076396.1"/>
    </source>
</evidence>
<comment type="caution">
    <text evidence="1">The sequence shown here is derived from an EMBL/GenBank/DDBJ whole genome shotgun (WGS) entry which is preliminary data.</text>
</comment>
<dbReference type="Pfam" id="PF09424">
    <property type="entry name" value="YqeY"/>
    <property type="match status" value="1"/>
</dbReference>
<gene>
    <name evidence="1" type="ORF">KOF26_00840</name>
</gene>